<dbReference type="Gene3D" id="3.40.50.150">
    <property type="entry name" value="Vaccinia Virus protein VP39"/>
    <property type="match status" value="1"/>
</dbReference>
<dbReference type="OrthoDB" id="1523883at2759"/>
<proteinExistence type="predicted"/>
<dbReference type="AlphaFoldDB" id="A0A067FJ43"/>
<evidence type="ECO:0000256" key="2">
    <source>
        <dbReference type="ARBA" id="ARBA00022679"/>
    </source>
</evidence>
<keyword evidence="2" id="KW-0808">Transferase</keyword>
<sequence>MVDEAANVLPGSFPMVGGDGDYSYAKNSSFQRMIIDAAKEMISESIFDKLDLKSLGFDDTCGTFKLADFGCSVGPNTFIAVQNIIEAVQTKYRADHQDNHQNSSSALEFQVFFNDHYGNDFNTLFQTMPPSRKYFAFGVPGSFHGRLFPKSSLHFANSSSSLNWLSKISKEILDSRSPAWNKGSIICSGLVKGVSEAYSAQFKNDTEAFLNARAHELVPGGLIVFVLFSLPNGVPMIDSNGGKLYGFLGSCLIDMTTKGLIDEEKVDSFNIPLYFPTAEELKAIIERNGCFRIERMDKLPDPPLMRLKPSPESVTSQIRAVFEGVVKEHFGYDLVDKIFNFFTAKFAENFIFGELIKDHNNVNLFVLLKRVIN</sequence>
<protein>
    <recommendedName>
        <fullName evidence="7">S-adenosylmethionine-dependent methyltransferase</fullName>
    </recommendedName>
</protein>
<dbReference type="SMR" id="A0A067FJ43"/>
<keyword evidence="6" id="KW-1185">Reference proteome</keyword>
<keyword evidence="3" id="KW-0479">Metal-binding</keyword>
<evidence type="ECO:0008006" key="7">
    <source>
        <dbReference type="Google" id="ProtNLM"/>
    </source>
</evidence>
<dbReference type="GO" id="GO:0046872">
    <property type="term" value="F:metal ion binding"/>
    <property type="evidence" value="ECO:0007669"/>
    <property type="project" value="UniProtKB-KW"/>
</dbReference>
<dbReference type="InterPro" id="IPR029063">
    <property type="entry name" value="SAM-dependent_MTases_sf"/>
</dbReference>
<evidence type="ECO:0000256" key="3">
    <source>
        <dbReference type="ARBA" id="ARBA00022723"/>
    </source>
</evidence>
<organism evidence="5 6">
    <name type="scientific">Citrus sinensis</name>
    <name type="common">Sweet orange</name>
    <name type="synonym">Citrus aurantium var. sinensis</name>
    <dbReference type="NCBI Taxonomy" id="2711"/>
    <lineage>
        <taxon>Eukaryota</taxon>
        <taxon>Viridiplantae</taxon>
        <taxon>Streptophyta</taxon>
        <taxon>Embryophyta</taxon>
        <taxon>Tracheophyta</taxon>
        <taxon>Spermatophyta</taxon>
        <taxon>Magnoliopsida</taxon>
        <taxon>eudicotyledons</taxon>
        <taxon>Gunneridae</taxon>
        <taxon>Pentapetalae</taxon>
        <taxon>rosids</taxon>
        <taxon>malvids</taxon>
        <taxon>Sapindales</taxon>
        <taxon>Rutaceae</taxon>
        <taxon>Aurantioideae</taxon>
        <taxon>Citrus</taxon>
    </lineage>
</organism>
<gene>
    <name evidence="5" type="ORF">CISIN_1g017363mg</name>
</gene>
<dbReference type="InterPro" id="IPR005299">
    <property type="entry name" value="MeTrfase_7"/>
</dbReference>
<evidence type="ECO:0000256" key="1">
    <source>
        <dbReference type="ARBA" id="ARBA00022603"/>
    </source>
</evidence>
<evidence type="ECO:0000313" key="6">
    <source>
        <dbReference type="Proteomes" id="UP000027120"/>
    </source>
</evidence>
<dbReference type="GO" id="GO:0032259">
    <property type="term" value="P:methylation"/>
    <property type="evidence" value="ECO:0000318"/>
    <property type="project" value="GO_Central"/>
</dbReference>
<dbReference type="GO" id="GO:0008757">
    <property type="term" value="F:S-adenosylmethionine-dependent methyltransferase activity"/>
    <property type="evidence" value="ECO:0000318"/>
    <property type="project" value="GO_Central"/>
</dbReference>
<dbReference type="EMBL" id="KK784914">
    <property type="protein sequence ID" value="KDO63176.1"/>
    <property type="molecule type" value="Genomic_DNA"/>
</dbReference>
<keyword evidence="4" id="KW-0460">Magnesium</keyword>
<dbReference type="Gene3D" id="1.10.1200.270">
    <property type="entry name" value="Methyltransferase, alpha-helical capping domain"/>
    <property type="match status" value="1"/>
</dbReference>
<dbReference type="Proteomes" id="UP000027120">
    <property type="component" value="Unassembled WGS sequence"/>
</dbReference>
<dbReference type="KEGG" id="cit:102628746"/>
<dbReference type="InterPro" id="IPR042086">
    <property type="entry name" value="MeTrfase_capping"/>
</dbReference>
<dbReference type="SUPFAM" id="SSF53335">
    <property type="entry name" value="S-adenosyl-L-methionine-dependent methyltransferases"/>
    <property type="match status" value="1"/>
</dbReference>
<dbReference type="eggNOG" id="ENOG502QUIN">
    <property type="taxonomic scope" value="Eukaryota"/>
</dbReference>
<dbReference type="PANTHER" id="PTHR31009">
    <property type="entry name" value="S-ADENOSYL-L-METHIONINE:CARBOXYL METHYLTRANSFERASE FAMILY PROTEIN"/>
    <property type="match status" value="1"/>
</dbReference>
<dbReference type="Pfam" id="PF03492">
    <property type="entry name" value="Methyltransf_7"/>
    <property type="match status" value="1"/>
</dbReference>
<reference evidence="5 6" key="1">
    <citation type="submission" date="2014-04" db="EMBL/GenBank/DDBJ databases">
        <authorList>
            <consortium name="International Citrus Genome Consortium"/>
            <person name="Gmitter F."/>
            <person name="Chen C."/>
            <person name="Farmerie W."/>
            <person name="Harkins T."/>
            <person name="Desany B."/>
            <person name="Mohiuddin M."/>
            <person name="Kodira C."/>
            <person name="Borodovsky M."/>
            <person name="Lomsadze A."/>
            <person name="Burns P."/>
            <person name="Jenkins J."/>
            <person name="Prochnik S."/>
            <person name="Shu S."/>
            <person name="Chapman J."/>
            <person name="Pitluck S."/>
            <person name="Schmutz J."/>
            <person name="Rokhsar D."/>
        </authorList>
    </citation>
    <scope>NUCLEOTIDE SEQUENCE</scope>
</reference>
<dbReference type="PaxDb" id="2711-XP_006482395.1"/>
<accession>A0A067FJ43</accession>
<evidence type="ECO:0000256" key="4">
    <source>
        <dbReference type="ARBA" id="ARBA00022842"/>
    </source>
</evidence>
<name>A0A067FJ43_CITSI</name>
<keyword evidence="1" id="KW-0489">Methyltransferase</keyword>
<evidence type="ECO:0000313" key="5">
    <source>
        <dbReference type="EMBL" id="KDO63176.1"/>
    </source>
</evidence>